<dbReference type="OrthoDB" id="5245408at2759"/>
<name>A0A2P5HS52_DIAHE</name>
<dbReference type="PANTHER" id="PTHR42085">
    <property type="entry name" value="F-BOX DOMAIN-CONTAINING PROTEIN"/>
    <property type="match status" value="1"/>
</dbReference>
<evidence type="ECO:0000313" key="2">
    <source>
        <dbReference type="Proteomes" id="UP000094444"/>
    </source>
</evidence>
<gene>
    <name evidence="1" type="ORF">DHEL01_v208577</name>
</gene>
<protein>
    <recommendedName>
        <fullName evidence="3">F-box domain-containing protein</fullName>
    </recommendedName>
</protein>
<dbReference type="Proteomes" id="UP000094444">
    <property type="component" value="Unassembled WGS sequence"/>
</dbReference>
<proteinExistence type="predicted"/>
<reference evidence="1" key="1">
    <citation type="submission" date="2017-09" db="EMBL/GenBank/DDBJ databases">
        <title>Polyketide synthases of a Diaporthe helianthi virulent isolate.</title>
        <authorList>
            <person name="Baroncelli R."/>
        </authorList>
    </citation>
    <scope>NUCLEOTIDE SEQUENCE [LARGE SCALE GENOMIC DNA]</scope>
    <source>
        <strain evidence="1">7/96</strain>
    </source>
</reference>
<keyword evidence="2" id="KW-1185">Reference proteome</keyword>
<dbReference type="EMBL" id="MAVT02000876">
    <property type="protein sequence ID" value="POS73025.1"/>
    <property type="molecule type" value="Genomic_DNA"/>
</dbReference>
<dbReference type="PANTHER" id="PTHR42085:SF8">
    <property type="entry name" value="F-BOX DOMAIN-CONTAINING PROTEIN"/>
    <property type="match status" value="1"/>
</dbReference>
<sequence length="257" mass="29858">MEPLNIRAVDLTSDVTDVRIKDENQVLPMPDGITKAFEFLKLPAEIRNMIYWNVLINKRLRFLFFQPPLTLVNKQVRSETLPVLYGNNKFTVCVKLALLTHADERLKQLWAVPASVLSVSAILHFRYITKLDIWPTSFSDWVLLEPKFRALNNRIGVRMTLRDRKRLDLIMKKKSTVNQHGFWCEVLRILHAAANMYLEDGLLWRPGEEGEGQQLAREEPQSVEAHCLFYFTEICPAAGECVWMGFENTISRESRRP</sequence>
<dbReference type="InterPro" id="IPR038883">
    <property type="entry name" value="AN11006-like"/>
</dbReference>
<evidence type="ECO:0008006" key="3">
    <source>
        <dbReference type="Google" id="ProtNLM"/>
    </source>
</evidence>
<dbReference type="AlphaFoldDB" id="A0A2P5HS52"/>
<dbReference type="InParanoid" id="A0A2P5HS52"/>
<evidence type="ECO:0000313" key="1">
    <source>
        <dbReference type="EMBL" id="POS73025.1"/>
    </source>
</evidence>
<comment type="caution">
    <text evidence="1">The sequence shown here is derived from an EMBL/GenBank/DDBJ whole genome shotgun (WGS) entry which is preliminary data.</text>
</comment>
<accession>A0A2P5HS52</accession>
<organism evidence="1 2">
    <name type="scientific">Diaporthe helianthi</name>
    <dbReference type="NCBI Taxonomy" id="158607"/>
    <lineage>
        <taxon>Eukaryota</taxon>
        <taxon>Fungi</taxon>
        <taxon>Dikarya</taxon>
        <taxon>Ascomycota</taxon>
        <taxon>Pezizomycotina</taxon>
        <taxon>Sordariomycetes</taxon>
        <taxon>Sordariomycetidae</taxon>
        <taxon>Diaporthales</taxon>
        <taxon>Diaporthaceae</taxon>
        <taxon>Diaporthe</taxon>
    </lineage>
</organism>